<dbReference type="Proteomes" id="UP001219525">
    <property type="component" value="Unassembled WGS sequence"/>
</dbReference>
<evidence type="ECO:0000256" key="1">
    <source>
        <dbReference type="ARBA" id="ARBA00022729"/>
    </source>
</evidence>
<feature type="compositionally biased region" description="Low complexity" evidence="2">
    <location>
        <begin position="173"/>
        <end position="184"/>
    </location>
</feature>
<keyword evidence="1 3" id="KW-0732">Signal</keyword>
<feature type="region of interest" description="Disordered" evidence="2">
    <location>
        <begin position="173"/>
        <end position="192"/>
    </location>
</feature>
<dbReference type="AlphaFoldDB" id="A0AAD6Y1U1"/>
<keyword evidence="6" id="KW-1185">Reference proteome</keyword>
<dbReference type="Pfam" id="PF10342">
    <property type="entry name" value="Kre9_KNH"/>
    <property type="match status" value="1"/>
</dbReference>
<dbReference type="EMBL" id="JARJCW010000147">
    <property type="protein sequence ID" value="KAJ7190558.1"/>
    <property type="molecule type" value="Genomic_DNA"/>
</dbReference>
<reference evidence="5" key="1">
    <citation type="submission" date="2023-03" db="EMBL/GenBank/DDBJ databases">
        <title>Massive genome expansion in bonnet fungi (Mycena s.s.) driven by repeated elements and novel gene families across ecological guilds.</title>
        <authorList>
            <consortium name="Lawrence Berkeley National Laboratory"/>
            <person name="Harder C.B."/>
            <person name="Miyauchi S."/>
            <person name="Viragh M."/>
            <person name="Kuo A."/>
            <person name="Thoen E."/>
            <person name="Andreopoulos B."/>
            <person name="Lu D."/>
            <person name="Skrede I."/>
            <person name="Drula E."/>
            <person name="Henrissat B."/>
            <person name="Morin E."/>
            <person name="Kohler A."/>
            <person name="Barry K."/>
            <person name="LaButti K."/>
            <person name="Morin E."/>
            <person name="Salamov A."/>
            <person name="Lipzen A."/>
            <person name="Mereny Z."/>
            <person name="Hegedus B."/>
            <person name="Baldrian P."/>
            <person name="Stursova M."/>
            <person name="Weitz H."/>
            <person name="Taylor A."/>
            <person name="Grigoriev I.V."/>
            <person name="Nagy L.G."/>
            <person name="Martin F."/>
            <person name="Kauserud H."/>
        </authorList>
    </citation>
    <scope>NUCLEOTIDE SEQUENCE</scope>
    <source>
        <strain evidence="5">9144</strain>
    </source>
</reference>
<evidence type="ECO:0000313" key="5">
    <source>
        <dbReference type="EMBL" id="KAJ7190558.1"/>
    </source>
</evidence>
<name>A0AAD6Y1U1_9AGAR</name>
<proteinExistence type="predicted"/>
<sequence length="220" mass="22097">MFSLKKNLLGLLLGPTGVLSLTINPLSSTQVGAEMTITWTSSAGDPSFSIELSAPSFNEALALANNVDPTTDQIKIALPVVPAGDKYTIQFVSITNINQVLATSSNFSIAAAGSAISATFKSATSSSFPVSVASHPPTGGSSTSALSGIPTGNATASSLNSVPISLSSAAATTAKSSTSQSPSGSIPPTPSVHSLRSSFLGLPVLTHRTSGKTRFATSAL</sequence>
<dbReference type="InterPro" id="IPR018466">
    <property type="entry name" value="Kre9/Knh1-like_N"/>
</dbReference>
<evidence type="ECO:0000313" key="6">
    <source>
        <dbReference type="Proteomes" id="UP001219525"/>
    </source>
</evidence>
<evidence type="ECO:0000256" key="3">
    <source>
        <dbReference type="SAM" id="SignalP"/>
    </source>
</evidence>
<feature type="chain" id="PRO_5041932633" description="Yeast cell wall synthesis Kre9/Knh1-like N-terminal domain-containing protein" evidence="3">
    <location>
        <begin position="21"/>
        <end position="220"/>
    </location>
</feature>
<comment type="caution">
    <text evidence="5">The sequence shown here is derived from an EMBL/GenBank/DDBJ whole genome shotgun (WGS) entry which is preliminary data.</text>
</comment>
<feature type="signal peptide" evidence="3">
    <location>
        <begin position="1"/>
        <end position="20"/>
    </location>
</feature>
<accession>A0AAD6Y1U1</accession>
<evidence type="ECO:0000256" key="2">
    <source>
        <dbReference type="SAM" id="MobiDB-lite"/>
    </source>
</evidence>
<organism evidence="5 6">
    <name type="scientific">Mycena pura</name>
    <dbReference type="NCBI Taxonomy" id="153505"/>
    <lineage>
        <taxon>Eukaryota</taxon>
        <taxon>Fungi</taxon>
        <taxon>Dikarya</taxon>
        <taxon>Basidiomycota</taxon>
        <taxon>Agaricomycotina</taxon>
        <taxon>Agaricomycetes</taxon>
        <taxon>Agaricomycetidae</taxon>
        <taxon>Agaricales</taxon>
        <taxon>Marasmiineae</taxon>
        <taxon>Mycenaceae</taxon>
        <taxon>Mycena</taxon>
    </lineage>
</organism>
<evidence type="ECO:0000259" key="4">
    <source>
        <dbReference type="Pfam" id="PF10342"/>
    </source>
</evidence>
<protein>
    <recommendedName>
        <fullName evidence="4">Yeast cell wall synthesis Kre9/Knh1-like N-terminal domain-containing protein</fullName>
    </recommendedName>
</protein>
<feature type="domain" description="Yeast cell wall synthesis Kre9/Knh1-like N-terminal" evidence="4">
    <location>
        <begin position="29"/>
        <end position="109"/>
    </location>
</feature>
<gene>
    <name evidence="5" type="ORF">GGX14DRAFT_407896</name>
</gene>